<reference evidence="3 4" key="1">
    <citation type="journal article" date="2011" name="J. Bacteriol.">
        <title>Genome sequence of the verrucomicrobium Opitutus terrae PB90-1, an abundant inhabitant of rice paddy soil ecosystems.</title>
        <authorList>
            <person name="van Passel M.W."/>
            <person name="Kant R."/>
            <person name="Palva A."/>
            <person name="Copeland A."/>
            <person name="Lucas S."/>
            <person name="Lapidus A."/>
            <person name="Glavina del Rio T."/>
            <person name="Pitluck S."/>
            <person name="Goltsman E."/>
            <person name="Clum A."/>
            <person name="Sun H."/>
            <person name="Schmutz J."/>
            <person name="Larimer F.W."/>
            <person name="Land M.L."/>
            <person name="Hauser L."/>
            <person name="Kyrpides N."/>
            <person name="Mikhailova N."/>
            <person name="Richardson P.P."/>
            <person name="Janssen P.H."/>
            <person name="de Vos W.M."/>
            <person name="Smidt H."/>
        </authorList>
    </citation>
    <scope>NUCLEOTIDE SEQUENCE [LARGE SCALE GENOMIC DNA]</scope>
    <source>
        <strain evidence="4">DSM 11246 / JCM 15787 / PB90-1</strain>
    </source>
</reference>
<proteinExistence type="predicted"/>
<dbReference type="PANTHER" id="PTHR43283:SF3">
    <property type="entry name" value="BETA-LACTAMASE FAMILY PROTEIN (AFU_ORTHOLOGUE AFUA_5G07500)"/>
    <property type="match status" value="1"/>
</dbReference>
<dbReference type="MEROPS" id="S12.950"/>
<feature type="chain" id="PRO_5002774949" evidence="1">
    <location>
        <begin position="29"/>
        <end position="426"/>
    </location>
</feature>
<sequence length="426" mass="46446">MNVISFARLPAVLLAGMIALVSLTPVPAVEPSPAAALGFDPARLQRLDAAVQDNIDAGRLAGAVVLITRDGKPAQLKAYGLQDLERHKPMQTDAIFRIASMSKAVTTVAVMILYEEGHFMLRDPLSKYLPAFANSVVAVPPPAGSPADVSYVTEKAKRPIQIRDLLTHTAGLTYGYDLAADAYKAAKLQGWYFADRDETIGQAIDRLATLPLHGQPGESWQYGYSTDVLGRLVEVVSGQPLDRFIEERICRPLGLKDTCFFLPPEKADRLANVYGIENGKLVLRETAETSAYVHGPRKCFSGGAGLLSTITDYGRFLQMLLNGGELDGVRVLSPKTVELMHANHTGDKYRRDTSAFGLGFWVNDDPGFYGELSSAGAYGWGSAYYPQYVVDPKERMVAILMTQLMPAGGLNLNQQFKVLTYQALVK</sequence>
<protein>
    <submittedName>
        <fullName evidence="3">Beta-lactamase</fullName>
    </submittedName>
</protein>
<feature type="signal peptide" evidence="1">
    <location>
        <begin position="1"/>
        <end position="28"/>
    </location>
</feature>
<dbReference type="RefSeq" id="WP_012374511.1">
    <property type="nucleotide sequence ID" value="NC_010571.1"/>
</dbReference>
<organism evidence="3 4">
    <name type="scientific">Opitutus terrae (strain DSM 11246 / JCM 15787 / PB90-1)</name>
    <dbReference type="NCBI Taxonomy" id="452637"/>
    <lineage>
        <taxon>Bacteria</taxon>
        <taxon>Pseudomonadati</taxon>
        <taxon>Verrucomicrobiota</taxon>
        <taxon>Opitutia</taxon>
        <taxon>Opitutales</taxon>
        <taxon>Opitutaceae</taxon>
        <taxon>Opitutus</taxon>
    </lineage>
</organism>
<dbReference type="InterPro" id="IPR050789">
    <property type="entry name" value="Diverse_Enzym_Activities"/>
</dbReference>
<dbReference type="OrthoDB" id="9770183at2"/>
<evidence type="ECO:0000313" key="3">
    <source>
        <dbReference type="EMBL" id="ACB74974.1"/>
    </source>
</evidence>
<dbReference type="Proteomes" id="UP000007013">
    <property type="component" value="Chromosome"/>
</dbReference>
<keyword evidence="4" id="KW-1185">Reference proteome</keyword>
<name>B1ZUU0_OPITP</name>
<dbReference type="PANTHER" id="PTHR43283">
    <property type="entry name" value="BETA-LACTAMASE-RELATED"/>
    <property type="match status" value="1"/>
</dbReference>
<dbReference type="eggNOG" id="COG1680">
    <property type="taxonomic scope" value="Bacteria"/>
</dbReference>
<dbReference type="HOGENOM" id="CLU_020027_11_2_0"/>
<dbReference type="SUPFAM" id="SSF56601">
    <property type="entry name" value="beta-lactamase/transpeptidase-like"/>
    <property type="match status" value="1"/>
</dbReference>
<dbReference type="Pfam" id="PF00144">
    <property type="entry name" value="Beta-lactamase"/>
    <property type="match status" value="1"/>
</dbReference>
<dbReference type="Gene3D" id="3.40.710.10">
    <property type="entry name" value="DD-peptidase/beta-lactamase superfamily"/>
    <property type="match status" value="1"/>
</dbReference>
<accession>B1ZUU0</accession>
<keyword evidence="1" id="KW-0732">Signal</keyword>
<evidence type="ECO:0000259" key="2">
    <source>
        <dbReference type="Pfam" id="PF00144"/>
    </source>
</evidence>
<evidence type="ECO:0000256" key="1">
    <source>
        <dbReference type="SAM" id="SignalP"/>
    </source>
</evidence>
<feature type="domain" description="Beta-lactamase-related" evidence="2">
    <location>
        <begin position="47"/>
        <end position="406"/>
    </location>
</feature>
<gene>
    <name evidence="3" type="ordered locus">Oter_1690</name>
</gene>
<dbReference type="InterPro" id="IPR001466">
    <property type="entry name" value="Beta-lactam-related"/>
</dbReference>
<dbReference type="AlphaFoldDB" id="B1ZUU0"/>
<dbReference type="InterPro" id="IPR012338">
    <property type="entry name" value="Beta-lactam/transpept-like"/>
</dbReference>
<dbReference type="EMBL" id="CP001032">
    <property type="protein sequence ID" value="ACB74974.1"/>
    <property type="molecule type" value="Genomic_DNA"/>
</dbReference>
<dbReference type="KEGG" id="ote:Oter_1690"/>
<evidence type="ECO:0000313" key="4">
    <source>
        <dbReference type="Proteomes" id="UP000007013"/>
    </source>
</evidence>
<dbReference type="STRING" id="452637.Oter_1690"/>